<feature type="region of interest" description="Disordered" evidence="1">
    <location>
        <begin position="106"/>
        <end position="126"/>
    </location>
</feature>
<dbReference type="GO" id="GO:0051879">
    <property type="term" value="F:Hsp90 protein binding"/>
    <property type="evidence" value="ECO:0007669"/>
    <property type="project" value="TreeGrafter"/>
</dbReference>
<dbReference type="Proteomes" id="UP001445335">
    <property type="component" value="Unassembled WGS sequence"/>
</dbReference>
<dbReference type="GO" id="GO:0030544">
    <property type="term" value="F:Hsp70 protein binding"/>
    <property type="evidence" value="ECO:0007669"/>
    <property type="project" value="TreeGrafter"/>
</dbReference>
<dbReference type="AlphaFoldDB" id="A0AAW1SBI5"/>
<protein>
    <submittedName>
        <fullName evidence="2">Uncharacterized protein</fullName>
    </submittedName>
</protein>
<gene>
    <name evidence="2" type="ORF">WJX81_001353</name>
</gene>
<evidence type="ECO:0000256" key="1">
    <source>
        <dbReference type="SAM" id="MobiDB-lite"/>
    </source>
</evidence>
<dbReference type="InterPro" id="IPR019399">
    <property type="entry name" value="Parkin_co-regulated_protein"/>
</dbReference>
<dbReference type="Gene3D" id="1.25.10.10">
    <property type="entry name" value="Leucine-rich Repeat Variant"/>
    <property type="match status" value="1"/>
</dbReference>
<keyword evidence="3" id="KW-1185">Reference proteome</keyword>
<proteinExistence type="predicted"/>
<name>A0AAW1SBI5_9CHLO</name>
<dbReference type="InterPro" id="IPR016024">
    <property type="entry name" value="ARM-type_fold"/>
</dbReference>
<evidence type="ECO:0000313" key="3">
    <source>
        <dbReference type="Proteomes" id="UP001445335"/>
    </source>
</evidence>
<dbReference type="EMBL" id="JALJOU010000005">
    <property type="protein sequence ID" value="KAK9843659.1"/>
    <property type="molecule type" value="Genomic_DNA"/>
</dbReference>
<dbReference type="InterPro" id="IPR011989">
    <property type="entry name" value="ARM-like"/>
</dbReference>
<dbReference type="PANTHER" id="PTHR21207:SF2">
    <property type="entry name" value="PARKIN COREGULATED GENE PROTEIN"/>
    <property type="match status" value="1"/>
</dbReference>
<evidence type="ECO:0000313" key="2">
    <source>
        <dbReference type="EMBL" id="KAK9843659.1"/>
    </source>
</evidence>
<comment type="caution">
    <text evidence="2">The sequence shown here is derived from an EMBL/GenBank/DDBJ whole genome shotgun (WGS) entry which is preliminary data.</text>
</comment>
<reference evidence="2 3" key="1">
    <citation type="journal article" date="2024" name="Nat. Commun.">
        <title>Phylogenomics reveals the evolutionary origins of lichenization in chlorophyte algae.</title>
        <authorList>
            <person name="Puginier C."/>
            <person name="Libourel C."/>
            <person name="Otte J."/>
            <person name="Skaloud P."/>
            <person name="Haon M."/>
            <person name="Grisel S."/>
            <person name="Petersen M."/>
            <person name="Berrin J.G."/>
            <person name="Delaux P.M."/>
            <person name="Dal Grande F."/>
            <person name="Keller J."/>
        </authorList>
    </citation>
    <scope>NUCLEOTIDE SEQUENCE [LARGE SCALE GENOMIC DNA]</scope>
    <source>
        <strain evidence="2 3">SAG 245.80</strain>
    </source>
</reference>
<sequence length="318" mass="34959">MPSVSDIPDVAAALFTSQHRAVKLAGKRALSKAPLGIGSCFDMSEALKSTQRAGAHPRTCIDPASLPRWSRATCTYMLRTARPDPAHYVRKGGGSLVQPLAGPAAGAARAAAPRPAPPRAGAYRRRANPPNTAFRRFYERGDLPIAMEHRGMKNVIRWKVDLAKLDYHHYLPMFFDGIRETQEPYRFLAVQGVEDMLKAGGAKVLPVLPQLIIPIKTALNTREHSVMCIALQLLQKLVLSTEQIGEALVPYYRQLLPILNLYKAHNKNLGDAIDYGQRKATCLGELVAAALALLERTGGPDAFINIKYMVPTYESVLR</sequence>
<accession>A0AAW1SBI5</accession>
<dbReference type="PANTHER" id="PTHR21207">
    <property type="entry name" value="PARKIN COREGULATED GENE PROTEIN PARK2 COREGULATED"/>
    <property type="match status" value="1"/>
</dbReference>
<dbReference type="Pfam" id="PF10274">
    <property type="entry name" value="ParcG"/>
    <property type="match status" value="1"/>
</dbReference>
<organism evidence="2 3">
    <name type="scientific">Elliptochloris bilobata</name>
    <dbReference type="NCBI Taxonomy" id="381761"/>
    <lineage>
        <taxon>Eukaryota</taxon>
        <taxon>Viridiplantae</taxon>
        <taxon>Chlorophyta</taxon>
        <taxon>core chlorophytes</taxon>
        <taxon>Trebouxiophyceae</taxon>
        <taxon>Trebouxiophyceae incertae sedis</taxon>
        <taxon>Elliptochloris clade</taxon>
        <taxon>Elliptochloris</taxon>
    </lineage>
</organism>
<dbReference type="SUPFAM" id="SSF48371">
    <property type="entry name" value="ARM repeat"/>
    <property type="match status" value="1"/>
</dbReference>